<dbReference type="EMBL" id="AMFJ01000631">
    <property type="protein sequence ID" value="EKE26932.1"/>
    <property type="molecule type" value="Genomic_DNA"/>
</dbReference>
<gene>
    <name evidence="1" type="ORF">ACD_4C00115G0008</name>
</gene>
<reference evidence="1" key="1">
    <citation type="journal article" date="2012" name="Science">
        <title>Fermentation, hydrogen, and sulfur metabolism in multiple uncultivated bacterial phyla.</title>
        <authorList>
            <person name="Wrighton K.C."/>
            <person name="Thomas B.C."/>
            <person name="Sharon I."/>
            <person name="Miller C.S."/>
            <person name="Castelle C.J."/>
            <person name="VerBerkmoes N.C."/>
            <person name="Wilkins M.J."/>
            <person name="Hettich R.L."/>
            <person name="Lipton M.S."/>
            <person name="Williams K.H."/>
            <person name="Long P.E."/>
            <person name="Banfield J.F."/>
        </authorList>
    </citation>
    <scope>NUCLEOTIDE SEQUENCE [LARGE SCALE GENOMIC DNA]</scope>
</reference>
<comment type="caution">
    <text evidence="1">The sequence shown here is derived from an EMBL/GenBank/DDBJ whole genome shotgun (WGS) entry which is preliminary data.</text>
</comment>
<evidence type="ECO:0000313" key="1">
    <source>
        <dbReference type="EMBL" id="EKE26932.1"/>
    </source>
</evidence>
<evidence type="ECO:0008006" key="2">
    <source>
        <dbReference type="Google" id="ProtNLM"/>
    </source>
</evidence>
<name>K2FYF8_9BACT</name>
<sequence length="178" mass="21860">MVLISEIKNNKKVKLQKFHANILDIIWWIINDEDFKKLKSHRHHIFFNRYEHLINASIIAYKVAKIFKADIKTCTLAWILHDYHFTRIKSYKHWIIAAENAQKFWVNEKVTEIIKSHMYPFWRSKVPRYKWRDFWVVKSADFLSMCYEICHSVFFLSFKWKNIIKIKKNRLLLDLLEQ</sequence>
<accession>K2FYF8</accession>
<protein>
    <recommendedName>
        <fullName evidence="2">HD domain-containing protein</fullName>
    </recommendedName>
</protein>
<dbReference type="AlphaFoldDB" id="K2FYF8"/>
<dbReference type="Gene3D" id="1.10.3210.10">
    <property type="entry name" value="Hypothetical protein af1432"/>
    <property type="match status" value="1"/>
</dbReference>
<dbReference type="SUPFAM" id="SSF109604">
    <property type="entry name" value="HD-domain/PDEase-like"/>
    <property type="match status" value="1"/>
</dbReference>
<proteinExistence type="predicted"/>
<organism evidence="1">
    <name type="scientific">uncultured bacterium</name>
    <name type="common">gcode 4</name>
    <dbReference type="NCBI Taxonomy" id="1234023"/>
    <lineage>
        <taxon>Bacteria</taxon>
        <taxon>environmental samples</taxon>
    </lineage>
</organism>